<dbReference type="STRING" id="400682.A0A1X7VMS9"/>
<evidence type="ECO:0000259" key="3">
    <source>
        <dbReference type="PROSITE" id="PS51912"/>
    </source>
</evidence>
<comment type="similarity">
    <text evidence="1">Belongs to the DIP2 family.</text>
</comment>
<protein>
    <recommendedName>
        <fullName evidence="3">DMAP1-binding domain-containing protein</fullName>
    </recommendedName>
</protein>
<dbReference type="EnsemblMetazoa" id="XM_020005850.1">
    <property type="protein sequence ID" value="XP_019861409.1"/>
    <property type="gene ID" value="LOC100633965"/>
</dbReference>
<dbReference type="InterPro" id="IPR025110">
    <property type="entry name" value="AMP-bd_C"/>
</dbReference>
<dbReference type="InterPro" id="IPR010506">
    <property type="entry name" value="DMAP1-bd"/>
</dbReference>
<feature type="domain" description="DMAP1-binding" evidence="3">
    <location>
        <begin position="5"/>
        <end position="119"/>
    </location>
</feature>
<dbReference type="SMR" id="A0A1X7VMS9"/>
<dbReference type="InParanoid" id="A0A1X7VMS9"/>
<dbReference type="InterPro" id="IPR042099">
    <property type="entry name" value="ANL_N_sf"/>
</dbReference>
<dbReference type="FunCoup" id="A0A1X7VMS9">
    <property type="interactions" value="475"/>
</dbReference>
<dbReference type="SMART" id="SM01137">
    <property type="entry name" value="DMAP_binding"/>
    <property type="match status" value="1"/>
</dbReference>
<dbReference type="Gene3D" id="3.30.300.30">
    <property type="match status" value="2"/>
</dbReference>
<dbReference type="SUPFAM" id="SSF56801">
    <property type="entry name" value="Acetyl-CoA synthetase-like"/>
    <property type="match status" value="2"/>
</dbReference>
<dbReference type="PANTHER" id="PTHR22754:SF32">
    <property type="entry name" value="DISCO-INTERACTING PROTEIN 2"/>
    <property type="match status" value="1"/>
</dbReference>
<evidence type="ECO:0000256" key="2">
    <source>
        <dbReference type="SAM" id="MobiDB-lite"/>
    </source>
</evidence>
<dbReference type="InterPro" id="IPR045851">
    <property type="entry name" value="AMP-bd_C_sf"/>
</dbReference>
<dbReference type="PROSITE" id="PS51912">
    <property type="entry name" value="DMAP1_BIND"/>
    <property type="match status" value="1"/>
</dbReference>
<dbReference type="FunFam" id="3.30.300.30:FF:000001">
    <property type="entry name" value="DIP2 disco-interacting protein 2 homolog C"/>
    <property type="match status" value="1"/>
</dbReference>
<dbReference type="PANTHER" id="PTHR22754">
    <property type="entry name" value="DISCO-INTERACTING PROTEIN 2 DIP2 -RELATED"/>
    <property type="match status" value="1"/>
</dbReference>
<evidence type="ECO:0000313" key="5">
    <source>
        <dbReference type="Proteomes" id="UP000007879"/>
    </source>
</evidence>
<evidence type="ECO:0000313" key="4">
    <source>
        <dbReference type="EnsemblMetazoa" id="Aqu2.1.41701_001"/>
    </source>
</evidence>
<feature type="compositionally biased region" description="Low complexity" evidence="2">
    <location>
        <begin position="49"/>
        <end position="65"/>
    </location>
</feature>
<dbReference type="Pfam" id="PF23024">
    <property type="entry name" value="AMP-dom_DIP2-like"/>
    <property type="match status" value="1"/>
</dbReference>
<dbReference type="OMA" id="LVWTYWT"/>
<feature type="compositionally biased region" description="Gly residues" evidence="2">
    <location>
        <begin position="175"/>
        <end position="186"/>
    </location>
</feature>
<dbReference type="eggNOG" id="KOG3628">
    <property type="taxonomic scope" value="Eukaryota"/>
</dbReference>
<feature type="compositionally biased region" description="Low complexity" evidence="2">
    <location>
        <begin position="117"/>
        <end position="129"/>
    </location>
</feature>
<organism evidence="4">
    <name type="scientific">Amphimedon queenslandica</name>
    <name type="common">Sponge</name>
    <dbReference type="NCBI Taxonomy" id="400682"/>
    <lineage>
        <taxon>Eukaryota</taxon>
        <taxon>Metazoa</taxon>
        <taxon>Porifera</taxon>
        <taxon>Demospongiae</taxon>
        <taxon>Heteroscleromorpha</taxon>
        <taxon>Haplosclerida</taxon>
        <taxon>Niphatidae</taxon>
        <taxon>Amphimedon</taxon>
    </lineage>
</organism>
<keyword evidence="5" id="KW-1185">Reference proteome</keyword>
<gene>
    <name evidence="4" type="primary">100633965</name>
</gene>
<dbReference type="Proteomes" id="UP000007879">
    <property type="component" value="Unassembled WGS sequence"/>
</dbReference>
<feature type="compositionally biased region" description="Basic and acidic residues" evidence="2">
    <location>
        <begin position="72"/>
        <end position="85"/>
    </location>
</feature>
<dbReference type="Gene3D" id="3.40.50.12780">
    <property type="entry name" value="N-terminal domain of ligase-like"/>
    <property type="match status" value="2"/>
</dbReference>
<dbReference type="OrthoDB" id="69964at2759"/>
<feature type="region of interest" description="Disordered" evidence="2">
    <location>
        <begin position="48"/>
        <end position="87"/>
    </location>
</feature>
<accession>A0A1X7VMS9</accession>
<dbReference type="KEGG" id="aqu:100633965"/>
<reference evidence="4" key="2">
    <citation type="submission" date="2017-05" db="UniProtKB">
        <authorList>
            <consortium name="EnsemblMetazoa"/>
        </authorList>
    </citation>
    <scope>IDENTIFICATION</scope>
</reference>
<reference evidence="5" key="1">
    <citation type="journal article" date="2010" name="Nature">
        <title>The Amphimedon queenslandica genome and the evolution of animal complexity.</title>
        <authorList>
            <person name="Srivastava M."/>
            <person name="Simakov O."/>
            <person name="Chapman J."/>
            <person name="Fahey B."/>
            <person name="Gauthier M.E."/>
            <person name="Mitros T."/>
            <person name="Richards G.S."/>
            <person name="Conaco C."/>
            <person name="Dacre M."/>
            <person name="Hellsten U."/>
            <person name="Larroux C."/>
            <person name="Putnam N.H."/>
            <person name="Stanke M."/>
            <person name="Adamska M."/>
            <person name="Darling A."/>
            <person name="Degnan S.M."/>
            <person name="Oakley T.H."/>
            <person name="Plachetzki D.C."/>
            <person name="Zhai Y."/>
            <person name="Adamski M."/>
            <person name="Calcino A."/>
            <person name="Cummins S.F."/>
            <person name="Goodstein D.M."/>
            <person name="Harris C."/>
            <person name="Jackson D.J."/>
            <person name="Leys S.P."/>
            <person name="Shu S."/>
            <person name="Woodcroft B.J."/>
            <person name="Vervoort M."/>
            <person name="Kosik K.S."/>
            <person name="Manning G."/>
            <person name="Degnan B.M."/>
            <person name="Rokhsar D.S."/>
        </authorList>
    </citation>
    <scope>NUCLEOTIDE SEQUENCE [LARGE SCALE GENOMIC DNA]</scope>
</reference>
<dbReference type="InterPro" id="IPR000873">
    <property type="entry name" value="AMP-dep_synth/lig_dom"/>
</dbReference>
<dbReference type="EnsemblMetazoa" id="Aqu2.1.41701_001">
    <property type="protein sequence ID" value="Aqu2.1.41701_001"/>
    <property type="gene ID" value="Aqu2.1.41701"/>
</dbReference>
<dbReference type="Pfam" id="PF06464">
    <property type="entry name" value="DMAP_binding"/>
    <property type="match status" value="1"/>
</dbReference>
<name>A0A1X7VMS9_AMPQE</name>
<sequence length="1491" mass="161040">MASVELHGVPPDVLEKIRALEEELNEGDITQQGFEKKKAKLLAPYLTISDGTGSLGSNSSGRSSSPQPPAYVEHDSHQHHVESHARSAMVQAALERNRHEHGPELQPMSFRRNTGGLVPLLSVSPSPSSEALSQESRGSSFGGGGGSGSLTHGVAPPTAPKPRRAPARPQNVEGMTGGGGGPGAAKGGVSHKIQQLLNTLKRPKKNRRPIEEYFRDEDIAEARPAEDPSAPRPVGPTMQPVSGVPLESRQDWHRNLEAAIQHHSSTLGKHPAISVVDSHGKASVACTYSKLALRSQKVAHFLLNKLGGGKQIQPGDRVALVFRNDEAATFASAFWGCLYAAIIPVAIHPPLSRDDPGGQQIGFLLNSLGVTVAITSDTTVKSLPKEEGKDFIIHFKGWPRLTWFSIDHLPKPSRDFTPPPRPSPDTTAYIEFTTAKDGSALGVTVTRGALLTHCRSLTTACQYKEGEVVVCTEDPKRSIGLWHGIMAAAYNGLHVVFVPPTVMATLPTVWLHMITKQKATSVISSSHSISACISLSQHKEMRDLKLDNVRMILLDDGVNPWSLASSDMFFEAFTVKGLNREALCPCAGSPETLTLSLRRPSPNTPSGRGVMSISGLSYGVVRVEEPGSITSLTLQDVGLVMPGARVAVIKINGLPYLCKTDEVGEICVQTTAAGSTYWGLQGKSTNTFKVDPIDENDRIIQGGYVRSGLLGFVGEGGLLFVCGNMNGLIQIGNRRHNTEDLIATVMAVEPHGFIYKGRIAIFSVTVLKEERVVVVAEQKPNCTDEVAFTWMNSVVPAAESIHGIYLYGIVLVGHGKLPKYPDGTVHVQDTRAKFMEGSLHPVNLLMCPYQCINNLPVPKSPPPNISGAAQIIGDLVTGRTNQAVAAPLSGGGSDETDGPSFDFLSDALQWRAVNRADDILYTQVDSRGHTVKSITTLQLHKKAERIGACLIEKAKLNSGDHAALVYSPSLELIAAIYGCLYVGVVPVVVKPPAPSNLSGSLPAMKLTVELSNARAILTAHNLAKILKSKEASQVIDVKSLPNILETDELPKKKLDKFYKPPTPELIAYLDFAVSTTGVLSGVKITHAAVLSMCRAHRYCSELYPSRDIALCLDPYSGLGLVLWCFSGVYAGHTTVLINPYDLEVNPMLWLTVLSSGKIRDTYCSYSVVDLCMRELGNSIESLQSKNINLSSLRSCVIVSEERPRTQLITSFSTLFGIVGLPSRAVSAAFGCRVNPMICFQGPRQPESSSVYVDSRALRLDRMVVLEKGAPYSMCLTESAKIVNGCQIVIVNPETKTPCAHTEIGEIWVSCIHNGIGYYGLKDSVNDSLTQEHFKATLVGGIDMTATYARTGYLGFMMPSASRDEAHDAVNNLFVIGSVDESLTVRGYRYHPVDLEATVIRCHKNIINGVVFTSNKLLVVVAELNGDENEALDLVPVITTSLLEEHQVVAGIVVVADPGTIPINSRGEKQRIHLRDTFLADEMDPIYVAYNL</sequence>
<proteinExistence type="inferred from homology"/>
<dbReference type="Pfam" id="PF00501">
    <property type="entry name" value="AMP-binding"/>
    <property type="match status" value="2"/>
</dbReference>
<feature type="region of interest" description="Disordered" evidence="2">
    <location>
        <begin position="101"/>
        <end position="189"/>
    </location>
</feature>
<evidence type="ECO:0000256" key="1">
    <source>
        <dbReference type="ARBA" id="ARBA00007735"/>
    </source>
</evidence>